<sequence>MQRPLGVRAPTGRCRATIFRCAPTRRCGGARHDRRKSRGYRFGHAGTCCARHAPEGGVGPRGVRRTSMNLSMENGRRRMSASRVLLGVVASVALLGACGGENGEGTGPIAPGLDQELTALLEAEGVRPVEKPAAQDPGLVELGQLLFFEKELSGRRNIACSTCHHPMLGSADGQSQSRGQGATGLGPQRVHGDKSLFLARNTLSIWNRGVKGWDTMFWDGRLGGNPTDGYISPAGDDTPQDFSNALAAFFIIPITPDEEMRGFPGELDVKGNMNEMADLTNDDFAKIWPLVVARAMAIPFYKDALLAAFPGKTEADINVVHLAEATAAFMTDAFTALDTPFDRYLAGNHGAMSDAQKRGALLFYGRANCGSCHTGALQTDFGFHNVAAPQVGTGKGDEAPLDYGRGRITLKEEDRFKFRTPSLRNIELEGPWMHNGAYANLEDTVRHHLDPEAYLKAYDDKQVEPELWGTYQSSEETRKLLLASIDPLLKVEGARLTDAEVSDLMAFLSALTDPATLNQLYLIPDSLPSGLSLDD</sequence>
<evidence type="ECO:0000256" key="7">
    <source>
        <dbReference type="PROSITE-ProRule" id="PRU00433"/>
    </source>
</evidence>
<evidence type="ECO:0000256" key="1">
    <source>
        <dbReference type="ARBA" id="ARBA00004196"/>
    </source>
</evidence>
<evidence type="ECO:0000256" key="4">
    <source>
        <dbReference type="ARBA" id="ARBA00022729"/>
    </source>
</evidence>
<dbReference type="PANTHER" id="PTHR30600">
    <property type="entry name" value="CYTOCHROME C PEROXIDASE-RELATED"/>
    <property type="match status" value="1"/>
</dbReference>
<dbReference type="InterPro" id="IPR004852">
    <property type="entry name" value="Di-haem_cyt_c_peroxidsae"/>
</dbReference>
<keyword evidence="10" id="KW-1185">Reference proteome</keyword>
<evidence type="ECO:0000313" key="9">
    <source>
        <dbReference type="EMBL" id="TKD01535.1"/>
    </source>
</evidence>
<evidence type="ECO:0000259" key="8">
    <source>
        <dbReference type="PROSITE" id="PS51007"/>
    </source>
</evidence>
<comment type="subcellular location">
    <subcellularLocation>
        <location evidence="1">Cell envelope</location>
    </subcellularLocation>
</comment>
<feature type="domain" description="Cytochrome c" evidence="8">
    <location>
        <begin position="354"/>
        <end position="512"/>
    </location>
</feature>
<protein>
    <submittedName>
        <fullName evidence="9">Cytochrome-c peroxidase</fullName>
    </submittedName>
</protein>
<keyword evidence="3 7" id="KW-0479">Metal-binding</keyword>
<evidence type="ECO:0000256" key="5">
    <source>
        <dbReference type="ARBA" id="ARBA00023002"/>
    </source>
</evidence>
<accession>A0A4U1J3D8</accession>
<dbReference type="OrthoDB" id="9805202at2"/>
<gene>
    <name evidence="9" type="ORF">E8A74_31050</name>
</gene>
<dbReference type="Gene3D" id="1.10.760.10">
    <property type="entry name" value="Cytochrome c-like domain"/>
    <property type="match status" value="2"/>
</dbReference>
<keyword evidence="2 7" id="KW-0349">Heme</keyword>
<keyword evidence="5" id="KW-0560">Oxidoreductase</keyword>
<proteinExistence type="predicted"/>
<dbReference type="InterPro" id="IPR051395">
    <property type="entry name" value="Cytochrome_c_Peroxidase/MauG"/>
</dbReference>
<dbReference type="Proteomes" id="UP000309215">
    <property type="component" value="Unassembled WGS sequence"/>
</dbReference>
<keyword evidence="9" id="KW-0575">Peroxidase</keyword>
<reference evidence="9 10" key="1">
    <citation type="submission" date="2019-04" db="EMBL/GenBank/DDBJ databases">
        <authorList>
            <person name="Li Y."/>
            <person name="Wang J."/>
        </authorList>
    </citation>
    <scope>NUCLEOTIDE SEQUENCE [LARGE SCALE GENOMIC DNA]</scope>
    <source>
        <strain evidence="9 10">DSM 14668</strain>
    </source>
</reference>
<keyword evidence="4" id="KW-0732">Signal</keyword>
<dbReference type="GO" id="GO:0004130">
    <property type="term" value="F:cytochrome-c peroxidase activity"/>
    <property type="evidence" value="ECO:0007669"/>
    <property type="project" value="TreeGrafter"/>
</dbReference>
<organism evidence="9 10">
    <name type="scientific">Polyangium fumosum</name>
    <dbReference type="NCBI Taxonomy" id="889272"/>
    <lineage>
        <taxon>Bacteria</taxon>
        <taxon>Pseudomonadati</taxon>
        <taxon>Myxococcota</taxon>
        <taxon>Polyangia</taxon>
        <taxon>Polyangiales</taxon>
        <taxon>Polyangiaceae</taxon>
        <taxon>Polyangium</taxon>
    </lineage>
</organism>
<dbReference type="EMBL" id="SSMQ01000039">
    <property type="protein sequence ID" value="TKD01535.1"/>
    <property type="molecule type" value="Genomic_DNA"/>
</dbReference>
<dbReference type="AlphaFoldDB" id="A0A4U1J3D8"/>
<dbReference type="GO" id="GO:0009055">
    <property type="term" value="F:electron transfer activity"/>
    <property type="evidence" value="ECO:0007669"/>
    <property type="project" value="InterPro"/>
</dbReference>
<dbReference type="Pfam" id="PF03150">
    <property type="entry name" value="CCP_MauG"/>
    <property type="match status" value="1"/>
</dbReference>
<name>A0A4U1J3D8_9BACT</name>
<dbReference type="PANTHER" id="PTHR30600:SF10">
    <property type="entry name" value="BLL6722 PROTEIN"/>
    <property type="match status" value="1"/>
</dbReference>
<evidence type="ECO:0000313" key="10">
    <source>
        <dbReference type="Proteomes" id="UP000309215"/>
    </source>
</evidence>
<dbReference type="SUPFAM" id="SSF46626">
    <property type="entry name" value="Cytochrome c"/>
    <property type="match status" value="2"/>
</dbReference>
<comment type="caution">
    <text evidence="9">The sequence shown here is derived from an EMBL/GenBank/DDBJ whole genome shotgun (WGS) entry which is preliminary data.</text>
</comment>
<dbReference type="InterPro" id="IPR036909">
    <property type="entry name" value="Cyt_c-like_dom_sf"/>
</dbReference>
<evidence type="ECO:0000256" key="2">
    <source>
        <dbReference type="ARBA" id="ARBA00022617"/>
    </source>
</evidence>
<dbReference type="PROSITE" id="PS51007">
    <property type="entry name" value="CYTC"/>
    <property type="match status" value="1"/>
</dbReference>
<dbReference type="GO" id="GO:0030313">
    <property type="term" value="C:cell envelope"/>
    <property type="evidence" value="ECO:0007669"/>
    <property type="project" value="UniProtKB-SubCell"/>
</dbReference>
<dbReference type="GO" id="GO:0046872">
    <property type="term" value="F:metal ion binding"/>
    <property type="evidence" value="ECO:0007669"/>
    <property type="project" value="UniProtKB-KW"/>
</dbReference>
<evidence type="ECO:0000256" key="3">
    <source>
        <dbReference type="ARBA" id="ARBA00022723"/>
    </source>
</evidence>
<dbReference type="InterPro" id="IPR009056">
    <property type="entry name" value="Cyt_c-like_dom"/>
</dbReference>
<keyword evidence="6 7" id="KW-0408">Iron</keyword>
<dbReference type="GO" id="GO:0020037">
    <property type="term" value="F:heme binding"/>
    <property type="evidence" value="ECO:0007669"/>
    <property type="project" value="InterPro"/>
</dbReference>
<evidence type="ECO:0000256" key="6">
    <source>
        <dbReference type="ARBA" id="ARBA00023004"/>
    </source>
</evidence>